<keyword evidence="8" id="KW-1185">Reference proteome</keyword>
<keyword evidence="4" id="KW-1133">Transmembrane helix</keyword>
<reference evidence="7 8" key="1">
    <citation type="submission" date="2021-06" db="EMBL/GenBank/DDBJ databases">
        <title>Caerostris darwini draft genome.</title>
        <authorList>
            <person name="Kono N."/>
            <person name="Arakawa K."/>
        </authorList>
    </citation>
    <scope>NUCLEOTIDE SEQUENCE [LARGE SCALE GENOMIC DNA]</scope>
</reference>
<dbReference type="InterPro" id="IPR036361">
    <property type="entry name" value="SAP_dom_sf"/>
</dbReference>
<feature type="transmembrane region" description="Helical" evidence="4">
    <location>
        <begin position="356"/>
        <end position="377"/>
    </location>
</feature>
<dbReference type="Proteomes" id="UP001054837">
    <property type="component" value="Unassembled WGS sequence"/>
</dbReference>
<dbReference type="SMART" id="SM00184">
    <property type="entry name" value="RING"/>
    <property type="match status" value="1"/>
</dbReference>
<dbReference type="GO" id="GO:0036503">
    <property type="term" value="P:ERAD pathway"/>
    <property type="evidence" value="ECO:0007669"/>
    <property type="project" value="TreeGrafter"/>
</dbReference>
<dbReference type="InterPro" id="IPR042494">
    <property type="entry name" value="RNF103"/>
</dbReference>
<dbReference type="PANTHER" id="PTHR15302:SF0">
    <property type="entry name" value="E3 UBIQUITIN-PROTEIN LIGASE RNF103"/>
    <property type="match status" value="1"/>
</dbReference>
<proteinExistence type="predicted"/>
<dbReference type="PROSITE" id="PS50089">
    <property type="entry name" value="ZF_RING_2"/>
    <property type="match status" value="1"/>
</dbReference>
<feature type="chain" id="PRO_5043461598" evidence="5">
    <location>
        <begin position="25"/>
        <end position="696"/>
    </location>
</feature>
<keyword evidence="5" id="KW-0732">Signal</keyword>
<keyword evidence="1 3" id="KW-0479">Metal-binding</keyword>
<dbReference type="SUPFAM" id="SSF57850">
    <property type="entry name" value="RING/U-box"/>
    <property type="match status" value="1"/>
</dbReference>
<dbReference type="GO" id="GO:0004842">
    <property type="term" value="F:ubiquitin-protein transferase activity"/>
    <property type="evidence" value="ECO:0007669"/>
    <property type="project" value="InterPro"/>
</dbReference>
<evidence type="ECO:0000256" key="2">
    <source>
        <dbReference type="ARBA" id="ARBA00022833"/>
    </source>
</evidence>
<dbReference type="Gene3D" id="3.30.40.10">
    <property type="entry name" value="Zinc/RING finger domain, C3HC4 (zinc finger)"/>
    <property type="match status" value="1"/>
</dbReference>
<evidence type="ECO:0000259" key="6">
    <source>
        <dbReference type="PROSITE" id="PS50089"/>
    </source>
</evidence>
<dbReference type="Gene3D" id="1.10.720.30">
    <property type="entry name" value="SAP domain"/>
    <property type="match status" value="1"/>
</dbReference>
<gene>
    <name evidence="7" type="primary">Rnf103</name>
    <name evidence="7" type="ORF">CDAR_251191</name>
</gene>
<dbReference type="InterPro" id="IPR001841">
    <property type="entry name" value="Znf_RING"/>
</dbReference>
<dbReference type="PANTHER" id="PTHR15302">
    <property type="entry name" value="E3 UBIQUITIN-PROTEIN LIGASE RNF103"/>
    <property type="match status" value="1"/>
</dbReference>
<keyword evidence="1 3" id="KW-0863">Zinc-finger</keyword>
<evidence type="ECO:0000313" key="7">
    <source>
        <dbReference type="EMBL" id="GIY17064.1"/>
    </source>
</evidence>
<evidence type="ECO:0000313" key="8">
    <source>
        <dbReference type="Proteomes" id="UP001054837"/>
    </source>
</evidence>
<dbReference type="Pfam" id="PF13639">
    <property type="entry name" value="zf-RING_2"/>
    <property type="match status" value="1"/>
</dbReference>
<keyword evidence="4" id="KW-0812">Transmembrane</keyword>
<evidence type="ECO:0000256" key="5">
    <source>
        <dbReference type="SAM" id="SignalP"/>
    </source>
</evidence>
<sequence length="696" mass="80241">MWLKVVLLTLYLLLLFMLSRLLEASSWYHDTGTLLTSFAVLDPITLSIKKLKQLLDDRGISYAGVVEKQELVELVQASGTPTSEEVMESETVDEEDSVTSTQFTCGSHFYEEVEDTKDSAWLVQVVMDDTDPPLLPDKTWKDVRLKVSEFGIRTGVFKCSLDKRLCNRKNWTSSRLILALPQGNKAKEDVILHSYQLPSTSMTVLQWVRKHLSSRIKEITSDSELEQWMTYSSSSKKTELRVILFTLLKSCPMFLSALAIKFNGRVKFATVDVSTVRSYKKVLNSLDHPVYLVITPEKNIVYGKRRGENYNFKSMELFLRTFVPEMNDVFLWSLLLVNAVAGFELFFMYSHFWKHFLLYVVCVVKYNSVIFLLWLMILGLYQFPFMQTCTDAFLKCLRFVSGSNVASILRADYKSFYSYTFLLVTFIVFASIAGYFLRKFKWLQEEETSIFSNWWHIPGDTILSTYFFRPRIPLTRSVPSFDHDLEIGMELLIERLAVPNLWLQPVISMDYIKDLPVWTYRGWCDADDELEDRKASELCSSDDETANLITLKPNKEPVVPDLDTAIHSTYNANIFQSFSASGSFVNQEQSDKNHKLTIVDSVPCSNSISSTPSCTNKPTIEKSQEQRAPNGMLEFRECSICLENYLYSEVLCGLPCGHNFHLNCIMSWLSRDNHCCPICRWPSYKYKNISQHLHTQ</sequence>
<dbReference type="GO" id="GO:0016567">
    <property type="term" value="P:protein ubiquitination"/>
    <property type="evidence" value="ECO:0007669"/>
    <property type="project" value="InterPro"/>
</dbReference>
<feature type="transmembrane region" description="Helical" evidence="4">
    <location>
        <begin position="416"/>
        <end position="437"/>
    </location>
</feature>
<organism evidence="7 8">
    <name type="scientific">Caerostris darwini</name>
    <dbReference type="NCBI Taxonomy" id="1538125"/>
    <lineage>
        <taxon>Eukaryota</taxon>
        <taxon>Metazoa</taxon>
        <taxon>Ecdysozoa</taxon>
        <taxon>Arthropoda</taxon>
        <taxon>Chelicerata</taxon>
        <taxon>Arachnida</taxon>
        <taxon>Araneae</taxon>
        <taxon>Araneomorphae</taxon>
        <taxon>Entelegynae</taxon>
        <taxon>Araneoidea</taxon>
        <taxon>Araneidae</taxon>
        <taxon>Caerostris</taxon>
    </lineage>
</organism>
<accession>A0AAV4R8Y8</accession>
<feature type="domain" description="RING-type" evidence="6">
    <location>
        <begin position="638"/>
        <end position="680"/>
    </location>
</feature>
<dbReference type="GO" id="GO:0005783">
    <property type="term" value="C:endoplasmic reticulum"/>
    <property type="evidence" value="ECO:0007669"/>
    <property type="project" value="TreeGrafter"/>
</dbReference>
<evidence type="ECO:0000256" key="4">
    <source>
        <dbReference type="SAM" id="Phobius"/>
    </source>
</evidence>
<dbReference type="GO" id="GO:0008270">
    <property type="term" value="F:zinc ion binding"/>
    <property type="evidence" value="ECO:0007669"/>
    <property type="project" value="UniProtKB-KW"/>
</dbReference>
<dbReference type="InterPro" id="IPR013083">
    <property type="entry name" value="Znf_RING/FYVE/PHD"/>
</dbReference>
<protein>
    <submittedName>
        <fullName evidence="7">E3 ubiquitin-protein ligase RNF103</fullName>
    </submittedName>
</protein>
<keyword evidence="4" id="KW-0472">Membrane</keyword>
<evidence type="ECO:0000256" key="1">
    <source>
        <dbReference type="ARBA" id="ARBA00022771"/>
    </source>
</evidence>
<comment type="caution">
    <text evidence="7">The sequence shown here is derived from an EMBL/GenBank/DDBJ whole genome shotgun (WGS) entry which is preliminary data.</text>
</comment>
<keyword evidence="2" id="KW-0862">Zinc</keyword>
<name>A0AAV4R8Y8_9ARAC</name>
<evidence type="ECO:0000256" key="3">
    <source>
        <dbReference type="PROSITE-ProRule" id="PRU00175"/>
    </source>
</evidence>
<dbReference type="CDD" id="cd16473">
    <property type="entry name" value="RING-H2_RNF103"/>
    <property type="match status" value="1"/>
</dbReference>
<dbReference type="EMBL" id="BPLQ01005772">
    <property type="protein sequence ID" value="GIY17064.1"/>
    <property type="molecule type" value="Genomic_DNA"/>
</dbReference>
<dbReference type="AlphaFoldDB" id="A0AAV4R8Y8"/>
<feature type="signal peptide" evidence="5">
    <location>
        <begin position="1"/>
        <end position="24"/>
    </location>
</feature>
<feature type="transmembrane region" description="Helical" evidence="4">
    <location>
        <begin position="329"/>
        <end position="349"/>
    </location>
</feature>